<gene>
    <name evidence="2" type="ORF">FLONG3_7324</name>
</gene>
<evidence type="ECO:0000313" key="2">
    <source>
        <dbReference type="EMBL" id="RGP70868.1"/>
    </source>
</evidence>
<dbReference type="AlphaFoldDB" id="A0A395SEN5"/>
<name>A0A395SEN5_9HYPO</name>
<dbReference type="Pfam" id="PF00651">
    <property type="entry name" value="BTB"/>
    <property type="match status" value="1"/>
</dbReference>
<dbReference type="InterPro" id="IPR000210">
    <property type="entry name" value="BTB/POZ_dom"/>
</dbReference>
<organism evidence="2 3">
    <name type="scientific">Fusarium longipes</name>
    <dbReference type="NCBI Taxonomy" id="694270"/>
    <lineage>
        <taxon>Eukaryota</taxon>
        <taxon>Fungi</taxon>
        <taxon>Dikarya</taxon>
        <taxon>Ascomycota</taxon>
        <taxon>Pezizomycotina</taxon>
        <taxon>Sordariomycetes</taxon>
        <taxon>Hypocreomycetidae</taxon>
        <taxon>Hypocreales</taxon>
        <taxon>Nectriaceae</taxon>
        <taxon>Fusarium</taxon>
    </lineage>
</organism>
<keyword evidence="3" id="KW-1185">Reference proteome</keyword>
<feature type="domain" description="BTB" evidence="1">
    <location>
        <begin position="25"/>
        <end position="94"/>
    </location>
</feature>
<evidence type="ECO:0000259" key="1">
    <source>
        <dbReference type="PROSITE" id="PS50097"/>
    </source>
</evidence>
<dbReference type="Gene3D" id="3.30.710.10">
    <property type="entry name" value="Potassium Channel Kv1.1, Chain A"/>
    <property type="match status" value="1"/>
</dbReference>
<proteinExistence type="predicted"/>
<dbReference type="Proteomes" id="UP000266234">
    <property type="component" value="Unassembled WGS sequence"/>
</dbReference>
<accession>A0A395SEN5</accession>
<dbReference type="SMART" id="SM00225">
    <property type="entry name" value="BTB"/>
    <property type="match status" value="1"/>
</dbReference>
<dbReference type="EMBL" id="PXOG01000167">
    <property type="protein sequence ID" value="RGP70868.1"/>
    <property type="molecule type" value="Genomic_DNA"/>
</dbReference>
<dbReference type="SUPFAM" id="SSF54695">
    <property type="entry name" value="POZ domain"/>
    <property type="match status" value="1"/>
</dbReference>
<evidence type="ECO:0000313" key="3">
    <source>
        <dbReference type="Proteomes" id="UP000266234"/>
    </source>
</evidence>
<protein>
    <recommendedName>
        <fullName evidence="1">BTB domain-containing protein</fullName>
    </recommendedName>
</protein>
<sequence length="248" mass="28137">MSASSSGRGQGFTGASRITKVCENGDIILAVGSKAKIQVASDFLKHISPVFEKMLDAPRSGEKALRNISSGSQVTIALPDDQPAAMERLLKILYGADHMRLDFFQVYTIILLADKYGMTDRLDYFSESWMREKMKNDDEHNWWHALVIAYMCNNQEYFAEVSGKLSKRKGSMAMWALTTPDRELSFKLALAIWELRGENKVRKSLGLSKKLLCLECFRDAEDSFTSKQWRCESDSYHEDEGYSQDVKG</sequence>
<comment type="caution">
    <text evidence="2">The sequence shown here is derived from an EMBL/GenBank/DDBJ whole genome shotgun (WGS) entry which is preliminary data.</text>
</comment>
<reference evidence="2 3" key="1">
    <citation type="journal article" date="2018" name="PLoS Pathog.">
        <title>Evolution of structural diversity of trichothecenes, a family of toxins produced by plant pathogenic and entomopathogenic fungi.</title>
        <authorList>
            <person name="Proctor R.H."/>
            <person name="McCormick S.P."/>
            <person name="Kim H.S."/>
            <person name="Cardoza R.E."/>
            <person name="Stanley A.M."/>
            <person name="Lindo L."/>
            <person name="Kelly A."/>
            <person name="Brown D.W."/>
            <person name="Lee T."/>
            <person name="Vaughan M.M."/>
            <person name="Alexander N.J."/>
            <person name="Busman M."/>
            <person name="Gutierrez S."/>
        </authorList>
    </citation>
    <scope>NUCLEOTIDE SEQUENCE [LARGE SCALE GENOMIC DNA]</scope>
    <source>
        <strain evidence="2 3">NRRL 20695</strain>
    </source>
</reference>
<dbReference type="OrthoDB" id="5275938at2759"/>
<dbReference type="PROSITE" id="PS50097">
    <property type="entry name" value="BTB"/>
    <property type="match status" value="1"/>
</dbReference>
<dbReference type="InterPro" id="IPR011333">
    <property type="entry name" value="SKP1/BTB/POZ_sf"/>
</dbReference>